<protein>
    <recommendedName>
        <fullName evidence="8">Thymidylate kinase</fullName>
        <ecNumber evidence="8">2.7.4.9</ecNumber>
    </recommendedName>
    <alternativeName>
        <fullName evidence="8">dTMP kinase</fullName>
    </alternativeName>
</protein>
<keyword evidence="2 8" id="KW-0808">Transferase</keyword>
<keyword evidence="4 8" id="KW-0547">Nucleotide-binding</keyword>
<comment type="catalytic activity">
    <reaction evidence="7 8">
        <text>dTMP + ATP = dTDP + ADP</text>
        <dbReference type="Rhea" id="RHEA:13517"/>
        <dbReference type="ChEBI" id="CHEBI:30616"/>
        <dbReference type="ChEBI" id="CHEBI:58369"/>
        <dbReference type="ChEBI" id="CHEBI:63528"/>
        <dbReference type="ChEBI" id="CHEBI:456216"/>
        <dbReference type="EC" id="2.7.4.9"/>
    </reaction>
</comment>
<dbReference type="InterPro" id="IPR018094">
    <property type="entry name" value="Thymidylate_kinase"/>
</dbReference>
<dbReference type="PANTHER" id="PTHR10344:SF4">
    <property type="entry name" value="UMP-CMP KINASE 2, MITOCHONDRIAL"/>
    <property type="match status" value="1"/>
</dbReference>
<evidence type="ECO:0000256" key="4">
    <source>
        <dbReference type="ARBA" id="ARBA00022741"/>
    </source>
</evidence>
<dbReference type="GO" id="GO:0005524">
    <property type="term" value="F:ATP binding"/>
    <property type="evidence" value="ECO:0007669"/>
    <property type="project" value="UniProtKB-UniRule"/>
</dbReference>
<keyword evidence="6 8" id="KW-0067">ATP-binding</keyword>
<dbReference type="PANTHER" id="PTHR10344">
    <property type="entry name" value="THYMIDYLATE KINASE"/>
    <property type="match status" value="1"/>
</dbReference>
<dbReference type="GO" id="GO:0006227">
    <property type="term" value="P:dUDP biosynthetic process"/>
    <property type="evidence" value="ECO:0007669"/>
    <property type="project" value="TreeGrafter"/>
</dbReference>
<keyword evidence="5 8" id="KW-0418">Kinase</keyword>
<evidence type="ECO:0000259" key="9">
    <source>
        <dbReference type="Pfam" id="PF02223"/>
    </source>
</evidence>
<evidence type="ECO:0000313" key="11">
    <source>
        <dbReference type="Proteomes" id="UP000178448"/>
    </source>
</evidence>
<feature type="domain" description="Thymidylate kinase-like" evidence="9">
    <location>
        <begin position="9"/>
        <end position="188"/>
    </location>
</feature>
<evidence type="ECO:0000313" key="10">
    <source>
        <dbReference type="EMBL" id="OGG01914.1"/>
    </source>
</evidence>
<evidence type="ECO:0000256" key="7">
    <source>
        <dbReference type="ARBA" id="ARBA00048743"/>
    </source>
</evidence>
<evidence type="ECO:0000256" key="3">
    <source>
        <dbReference type="ARBA" id="ARBA00022727"/>
    </source>
</evidence>
<name>A0A1F5YPA8_9BACT</name>
<sequence length="197" mass="22383">MAKGKFIVFEGISGTGKETQAKSLSSYLNTAGIKSQIVYHPSPQCKEVISKWRQLRGITDRSIVYLLLADRYAAVKQIIEPALHQGIWVISLRSYISALVYQADTESERGWVARQFLQFEPISDVTVFFDISHRTARERILARHRLTGEALGAYESLELLRRMRQRYTSVFRNIPHKKIAAGSDISVVGRMIRTLAV</sequence>
<reference evidence="10 11" key="1">
    <citation type="journal article" date="2016" name="Nat. Commun.">
        <title>Thousands of microbial genomes shed light on interconnected biogeochemical processes in an aquifer system.</title>
        <authorList>
            <person name="Anantharaman K."/>
            <person name="Brown C.T."/>
            <person name="Hug L.A."/>
            <person name="Sharon I."/>
            <person name="Castelle C.J."/>
            <person name="Probst A.J."/>
            <person name="Thomas B.C."/>
            <person name="Singh A."/>
            <person name="Wilkins M.J."/>
            <person name="Karaoz U."/>
            <person name="Brodie E.L."/>
            <person name="Williams K.H."/>
            <person name="Hubbard S.S."/>
            <person name="Banfield J.F."/>
        </authorList>
    </citation>
    <scope>NUCLEOTIDE SEQUENCE [LARGE SCALE GENOMIC DNA]</scope>
</reference>
<dbReference type="GO" id="GO:0006233">
    <property type="term" value="P:dTDP biosynthetic process"/>
    <property type="evidence" value="ECO:0007669"/>
    <property type="project" value="InterPro"/>
</dbReference>
<dbReference type="InterPro" id="IPR027417">
    <property type="entry name" value="P-loop_NTPase"/>
</dbReference>
<dbReference type="EC" id="2.7.4.9" evidence="8"/>
<dbReference type="GO" id="GO:0004798">
    <property type="term" value="F:dTMP kinase activity"/>
    <property type="evidence" value="ECO:0007669"/>
    <property type="project" value="UniProtKB-UniRule"/>
</dbReference>
<proteinExistence type="inferred from homology"/>
<gene>
    <name evidence="8" type="primary">tmk</name>
    <name evidence="10" type="ORF">A2Z33_01600</name>
</gene>
<organism evidence="10 11">
    <name type="scientific">Candidatus Gottesmanbacteria bacterium RBG_16_52_11</name>
    <dbReference type="NCBI Taxonomy" id="1798374"/>
    <lineage>
        <taxon>Bacteria</taxon>
        <taxon>Candidatus Gottesmaniibacteriota</taxon>
    </lineage>
</organism>
<dbReference type="GO" id="GO:0006235">
    <property type="term" value="P:dTTP biosynthetic process"/>
    <property type="evidence" value="ECO:0007669"/>
    <property type="project" value="UniProtKB-UniRule"/>
</dbReference>
<dbReference type="Proteomes" id="UP000178448">
    <property type="component" value="Unassembled WGS sequence"/>
</dbReference>
<comment type="function">
    <text evidence="8">Phosphorylation of dTMP to form dTDP in both de novo and salvage pathways of dTTP synthesis.</text>
</comment>
<dbReference type="SUPFAM" id="SSF52540">
    <property type="entry name" value="P-loop containing nucleoside triphosphate hydrolases"/>
    <property type="match status" value="1"/>
</dbReference>
<keyword evidence="3 8" id="KW-0545">Nucleotide biosynthesis</keyword>
<comment type="caution">
    <text evidence="8">Lacks conserved residue(s) required for the propagation of feature annotation.</text>
</comment>
<evidence type="ECO:0000256" key="1">
    <source>
        <dbReference type="ARBA" id="ARBA00009776"/>
    </source>
</evidence>
<dbReference type="HAMAP" id="MF_00165">
    <property type="entry name" value="Thymidylate_kinase"/>
    <property type="match status" value="1"/>
</dbReference>
<comment type="similarity">
    <text evidence="1 8">Belongs to the thymidylate kinase family.</text>
</comment>
<dbReference type="InterPro" id="IPR039430">
    <property type="entry name" value="Thymidylate_kin-like_dom"/>
</dbReference>
<evidence type="ECO:0000256" key="2">
    <source>
        <dbReference type="ARBA" id="ARBA00022679"/>
    </source>
</evidence>
<dbReference type="NCBIfam" id="TIGR00041">
    <property type="entry name" value="DTMP_kinase"/>
    <property type="match status" value="1"/>
</dbReference>
<comment type="caution">
    <text evidence="10">The sequence shown here is derived from an EMBL/GenBank/DDBJ whole genome shotgun (WGS) entry which is preliminary data.</text>
</comment>
<dbReference type="GO" id="GO:0005737">
    <property type="term" value="C:cytoplasm"/>
    <property type="evidence" value="ECO:0007669"/>
    <property type="project" value="TreeGrafter"/>
</dbReference>
<dbReference type="CDD" id="cd01672">
    <property type="entry name" value="TMPK"/>
    <property type="match status" value="1"/>
</dbReference>
<dbReference type="Pfam" id="PF02223">
    <property type="entry name" value="Thymidylate_kin"/>
    <property type="match status" value="1"/>
</dbReference>
<dbReference type="Gene3D" id="3.40.50.300">
    <property type="entry name" value="P-loop containing nucleotide triphosphate hydrolases"/>
    <property type="match status" value="1"/>
</dbReference>
<evidence type="ECO:0000256" key="8">
    <source>
        <dbReference type="HAMAP-Rule" id="MF_00165"/>
    </source>
</evidence>
<evidence type="ECO:0000256" key="6">
    <source>
        <dbReference type="ARBA" id="ARBA00022840"/>
    </source>
</evidence>
<accession>A0A1F5YPA8</accession>
<dbReference type="STRING" id="1798374.A2Z33_01600"/>
<dbReference type="AlphaFoldDB" id="A0A1F5YPA8"/>
<evidence type="ECO:0000256" key="5">
    <source>
        <dbReference type="ARBA" id="ARBA00022777"/>
    </source>
</evidence>
<dbReference type="EMBL" id="MFJD01000009">
    <property type="protein sequence ID" value="OGG01914.1"/>
    <property type="molecule type" value="Genomic_DNA"/>
</dbReference>